<sequence length="33" mass="4096">MVRIQLSQQIWCKQRSFLCEFYSSVHRIETSYK</sequence>
<name>A0A8S5L984_9CAUD</name>
<proteinExistence type="predicted"/>
<protein>
    <submittedName>
        <fullName evidence="1">Uncharacterized protein</fullName>
    </submittedName>
</protein>
<dbReference type="EMBL" id="BK014662">
    <property type="protein sequence ID" value="DAD66500.1"/>
    <property type="molecule type" value="Genomic_DNA"/>
</dbReference>
<reference evidence="1" key="1">
    <citation type="journal article" date="2021" name="Proc. Natl. Acad. Sci. U.S.A.">
        <title>A Catalog of Tens of Thousands of Viruses from Human Metagenomes Reveals Hidden Associations with Chronic Diseases.</title>
        <authorList>
            <person name="Tisza M.J."/>
            <person name="Buck C.B."/>
        </authorList>
    </citation>
    <scope>NUCLEOTIDE SEQUENCE</scope>
    <source>
        <strain evidence="1">CtPuP5</strain>
    </source>
</reference>
<evidence type="ECO:0000313" key="1">
    <source>
        <dbReference type="EMBL" id="DAD66500.1"/>
    </source>
</evidence>
<accession>A0A8S5L984</accession>
<organism evidence="1">
    <name type="scientific">Myoviridae sp. ctPuP5</name>
    <dbReference type="NCBI Taxonomy" id="2823543"/>
    <lineage>
        <taxon>Viruses</taxon>
        <taxon>Duplodnaviria</taxon>
        <taxon>Heunggongvirae</taxon>
        <taxon>Uroviricota</taxon>
        <taxon>Caudoviricetes</taxon>
    </lineage>
</organism>